<dbReference type="InterPro" id="IPR044095">
    <property type="entry name" value="ADCK2_dom"/>
</dbReference>
<feature type="transmembrane region" description="Helical" evidence="2">
    <location>
        <begin position="149"/>
        <end position="169"/>
    </location>
</feature>
<dbReference type="Pfam" id="PF03109">
    <property type="entry name" value="ABC1"/>
    <property type="match status" value="2"/>
</dbReference>
<protein>
    <recommendedName>
        <fullName evidence="3">ABC1 atypical kinase-like domain-containing protein</fullName>
    </recommendedName>
</protein>
<keyword evidence="2" id="KW-0812">Transmembrane</keyword>
<dbReference type="InterPro" id="IPR004147">
    <property type="entry name" value="ABC1_dom"/>
</dbReference>
<dbReference type="STRING" id="44941.A0A397UZ09"/>
<accession>A0A397UZ09</accession>
<feature type="domain" description="ABC1 atypical kinase-like" evidence="3">
    <location>
        <begin position="224"/>
        <end position="275"/>
    </location>
</feature>
<dbReference type="InterPro" id="IPR011009">
    <property type="entry name" value="Kinase-like_dom_sf"/>
</dbReference>
<feature type="domain" description="ABC1 atypical kinase-like" evidence="3">
    <location>
        <begin position="307"/>
        <end position="530"/>
    </location>
</feature>
<evidence type="ECO:0000259" key="3">
    <source>
        <dbReference type="Pfam" id="PF03109"/>
    </source>
</evidence>
<dbReference type="PANTHER" id="PTHR45890:SF1">
    <property type="entry name" value="AARF DOMAIN CONTAINING KINASE 2"/>
    <property type="match status" value="1"/>
</dbReference>
<comment type="similarity">
    <text evidence="1">Belongs to the protein kinase superfamily. ADCK protein kinase family.</text>
</comment>
<evidence type="ECO:0000313" key="5">
    <source>
        <dbReference type="Proteomes" id="UP000266673"/>
    </source>
</evidence>
<keyword evidence="2" id="KW-1133">Transmembrane helix</keyword>
<dbReference type="CDD" id="cd13971">
    <property type="entry name" value="ADCK2-like"/>
    <property type="match status" value="1"/>
</dbReference>
<name>A0A397UZ09_9GLOM</name>
<dbReference type="EMBL" id="QKWP01000780">
    <property type="protein sequence ID" value="RIB14972.1"/>
    <property type="molecule type" value="Genomic_DNA"/>
</dbReference>
<organism evidence="4 5">
    <name type="scientific">Gigaspora rosea</name>
    <dbReference type="NCBI Taxonomy" id="44941"/>
    <lineage>
        <taxon>Eukaryota</taxon>
        <taxon>Fungi</taxon>
        <taxon>Fungi incertae sedis</taxon>
        <taxon>Mucoromycota</taxon>
        <taxon>Glomeromycotina</taxon>
        <taxon>Glomeromycetes</taxon>
        <taxon>Diversisporales</taxon>
        <taxon>Gigasporaceae</taxon>
        <taxon>Gigaspora</taxon>
    </lineage>
</organism>
<dbReference type="GO" id="GO:0005739">
    <property type="term" value="C:mitochondrion"/>
    <property type="evidence" value="ECO:0007669"/>
    <property type="project" value="TreeGrafter"/>
</dbReference>
<evidence type="ECO:0000313" key="4">
    <source>
        <dbReference type="EMBL" id="RIB14972.1"/>
    </source>
</evidence>
<proteinExistence type="inferred from homology"/>
<keyword evidence="2" id="KW-0472">Membrane</keyword>
<keyword evidence="5" id="KW-1185">Reference proteome</keyword>
<dbReference type="AlphaFoldDB" id="A0A397UZ09"/>
<gene>
    <name evidence="4" type="ORF">C2G38_2193521</name>
</gene>
<dbReference type="PANTHER" id="PTHR45890">
    <property type="entry name" value="AARF DOMAIN CONTAINING KINASE 2 (PREDICTED)"/>
    <property type="match status" value="1"/>
</dbReference>
<evidence type="ECO:0000256" key="1">
    <source>
        <dbReference type="ARBA" id="ARBA00009670"/>
    </source>
</evidence>
<dbReference type="InterPro" id="IPR052402">
    <property type="entry name" value="ADCK_kinase"/>
</dbReference>
<reference evidence="4 5" key="1">
    <citation type="submission" date="2018-06" db="EMBL/GenBank/DDBJ databases">
        <title>Comparative genomics reveals the genomic features of Rhizophagus irregularis, R. cerebriforme, R. diaphanum and Gigaspora rosea, and their symbiotic lifestyle signature.</title>
        <authorList>
            <person name="Morin E."/>
            <person name="San Clemente H."/>
            <person name="Chen E.C.H."/>
            <person name="De La Providencia I."/>
            <person name="Hainaut M."/>
            <person name="Kuo A."/>
            <person name="Kohler A."/>
            <person name="Murat C."/>
            <person name="Tang N."/>
            <person name="Roy S."/>
            <person name="Loubradou J."/>
            <person name="Henrissat B."/>
            <person name="Grigoriev I.V."/>
            <person name="Corradi N."/>
            <person name="Roux C."/>
            <person name="Martin F.M."/>
        </authorList>
    </citation>
    <scope>NUCLEOTIDE SEQUENCE [LARGE SCALE GENOMIC DNA]</scope>
    <source>
        <strain evidence="4 5">DAOM 194757</strain>
    </source>
</reference>
<comment type="caution">
    <text evidence="4">The sequence shown here is derived from an EMBL/GenBank/DDBJ whole genome shotgun (WGS) entry which is preliminary data.</text>
</comment>
<dbReference type="OrthoDB" id="1290869at2759"/>
<dbReference type="Proteomes" id="UP000266673">
    <property type="component" value="Unassembled WGS sequence"/>
</dbReference>
<evidence type="ECO:0000256" key="2">
    <source>
        <dbReference type="SAM" id="Phobius"/>
    </source>
</evidence>
<dbReference type="SUPFAM" id="SSF56112">
    <property type="entry name" value="Protein kinase-like (PK-like)"/>
    <property type="match status" value="1"/>
</dbReference>
<sequence length="686" mass="80057">MRPYKFIWIVTRRCQNARTIFNCQKNFHLEPIKNYQFNKINTINQNKFEELRQLRFSFTKRSTFWQKKIIGLKKFFIFALPSVRYAITITSIDNTQDKFQLTKPSQNLIQKPTSSIHNDSPNIKKSWINNIIIFISENLVEPLLIACRFTYLLILFLPLIIGSPIIFFGSRLPENGNERAGTILWYRMLVHQMESAGPTFIKLAQWAASRTDIFPLEMCSQLSKLHSSVGPHPFNDTKRIIEKAFNQPFHEIFSEFDPIPIGIGAIAQVYKAKIHPEILPTEYYKNYQENSRAVTKKRFNVPTGFPTVAVKVLHPTAEKTIQRDLKILMFFAELFNSLPNMQWLSLPEEVTKFGEMMRDQLDLRIEAINLLNFQKNFKNNRFVKFPMPVLEYSTKDILIEEFEEGLPIKLVLKQGGGRMLIIYNFVHADLHPGNIIVKFIKPNIFSFLQFYNTKTMNDDELFNTYETEIATKRLLECSHDKELWRNELIKLCDEGYQPQLIFIDAGLATSLNETNRKNFLDLFQAIAEFDGYKAGHLMIERCKTPELVVSGDIFALKMQHLVLSVKSITLQLGKIRIADILKSVLQMVRHHHVKLEGDFVNIIISILVLEGIGRQLDPELDILKNALPILRKLGTLEARRGIKEVSGEGAWMLKFWFWLEAREWLDNASWQEFELYQRQHLSWPDM</sequence>